<dbReference type="Proteomes" id="UP000785099">
    <property type="component" value="Unassembled WGS sequence"/>
</dbReference>
<dbReference type="PROSITE" id="PS00118">
    <property type="entry name" value="PA2_HIS"/>
    <property type="match status" value="1"/>
</dbReference>
<dbReference type="FunFam" id="1.20.90.10:FF:000001">
    <property type="entry name" value="Basic phospholipase A2 homolog"/>
    <property type="match status" value="1"/>
</dbReference>
<comment type="similarity">
    <text evidence="7">Belongs to the phospholipase A2 family.</text>
</comment>
<feature type="binding site" evidence="5">
    <location>
        <position position="70"/>
    </location>
    <ligand>
        <name>Ca(2+)</name>
        <dbReference type="ChEBI" id="CHEBI:29108"/>
    </ligand>
</feature>
<evidence type="ECO:0000313" key="10">
    <source>
        <dbReference type="EMBL" id="KAF1449842.1"/>
    </source>
</evidence>
<feature type="active site" evidence="4">
    <location>
        <position position="113"/>
    </location>
</feature>
<evidence type="ECO:0000256" key="8">
    <source>
        <dbReference type="SAM" id="SignalP"/>
    </source>
</evidence>
<keyword evidence="11" id="KW-1185">Reference proteome</keyword>
<keyword evidence="8" id="KW-0732">Signal</keyword>
<evidence type="ECO:0000256" key="6">
    <source>
        <dbReference type="PIRSR" id="PIRSR601211-3"/>
    </source>
</evidence>
<keyword evidence="2" id="KW-0964">Secreted</keyword>
<dbReference type="Gene3D" id="1.20.90.10">
    <property type="entry name" value="Phospholipase A2 domain"/>
    <property type="match status" value="1"/>
</dbReference>
<evidence type="ECO:0000256" key="3">
    <source>
        <dbReference type="ARBA" id="ARBA00023157"/>
    </source>
</evidence>
<accession>A0A8J4MUF1</accession>
<reference evidence="10 11" key="1">
    <citation type="journal article" date="2019" name="Gigascience">
        <title>High-coverage genomes to elucidate the evolution of penguins.</title>
        <authorList>
            <person name="Pan H."/>
            <person name="Cole T.L."/>
            <person name="Bi X."/>
            <person name="Fang M."/>
            <person name="Zhou C."/>
            <person name="Yang Z."/>
            <person name="Ksepka D.T."/>
            <person name="Hart T."/>
            <person name="Bouzat J.L."/>
            <person name="Argilla L.S."/>
            <person name="Bertelsen M.F."/>
            <person name="Boersma P.D."/>
            <person name="Bost C.A."/>
            <person name="Cherel Y."/>
            <person name="Dann P."/>
            <person name="Fiddaman S.R."/>
            <person name="Howard P."/>
            <person name="Labuschagne K."/>
            <person name="Mattern T."/>
            <person name="Miller G."/>
            <person name="Parker P."/>
            <person name="Phillips R.A."/>
            <person name="Quillfeldt P."/>
            <person name="Ryan P.G."/>
            <person name="Taylor H."/>
            <person name="Thompson D.R."/>
            <person name="Young M.J."/>
            <person name="Ellegaard M.R."/>
            <person name="Gilbert M.T.P."/>
            <person name="Sinding M.S."/>
            <person name="Pacheco G."/>
            <person name="Shepherd L.D."/>
            <person name="Tennyson A.J.D."/>
            <person name="Grosser S."/>
            <person name="Kay E."/>
            <person name="Nupen L.J."/>
            <person name="Ellenberg U."/>
            <person name="Houston D.M."/>
            <person name="Reeve A.H."/>
            <person name="Johnson K."/>
            <person name="Masello J.F."/>
            <person name="Stracke T."/>
            <person name="McKinlay B."/>
            <person name="Borboroglu P.G."/>
            <person name="Zhang D.X."/>
            <person name="Zhang G."/>
        </authorList>
    </citation>
    <scope>NUCLEOTIDE SEQUENCE [LARGE SCALE GENOMIC DNA]</scope>
    <source>
        <strain evidence="10">GAPE 212</strain>
    </source>
</reference>
<evidence type="ECO:0000313" key="11">
    <source>
        <dbReference type="Proteomes" id="UP000785099"/>
    </source>
</evidence>
<dbReference type="GO" id="GO:0005576">
    <property type="term" value="C:extracellular region"/>
    <property type="evidence" value="ECO:0007669"/>
    <property type="project" value="UniProtKB-SubCell"/>
</dbReference>
<dbReference type="GO" id="GO:0047498">
    <property type="term" value="F:calcium-dependent phospholipase A2 activity"/>
    <property type="evidence" value="ECO:0007669"/>
    <property type="project" value="TreeGrafter"/>
</dbReference>
<sequence>MNSLLAFAVLFAWGKCLSPACGSLWELPKMITKVTGKNALLHYSFYGCYCGLGGEGQPKDATDRCCQLHDTCYNNLLSYRCNAKMQVYHYDWRSSSPSCRQRSWCAQLSCECDHSLALCLKQSIGSYSKRYRFYPKHRCR</sequence>
<comment type="cofactor">
    <cofactor evidence="5">
        <name>Ca(2+)</name>
        <dbReference type="ChEBI" id="CHEBI:29108"/>
    </cofactor>
    <text evidence="5">Binds 1 Ca(2+) ion per subunit.</text>
</comment>
<dbReference type="Pfam" id="PF00068">
    <property type="entry name" value="Phospholip_A2_1"/>
    <property type="match status" value="1"/>
</dbReference>
<feature type="binding site" evidence="5">
    <location>
        <position position="49"/>
    </location>
    <ligand>
        <name>Ca(2+)</name>
        <dbReference type="ChEBI" id="CHEBI:29108"/>
    </ligand>
</feature>
<feature type="non-terminal residue" evidence="10">
    <location>
        <position position="140"/>
    </location>
</feature>
<feature type="non-terminal residue" evidence="10">
    <location>
        <position position="1"/>
    </location>
</feature>
<dbReference type="InterPro" id="IPR001211">
    <property type="entry name" value="PLA2"/>
</dbReference>
<dbReference type="InterPro" id="IPR016090">
    <property type="entry name" value="PLA2-like_dom"/>
</dbReference>
<proteinExistence type="inferred from homology"/>
<feature type="binding site" evidence="5">
    <location>
        <position position="53"/>
    </location>
    <ligand>
        <name>Ca(2+)</name>
        <dbReference type="ChEBI" id="CHEBI:29108"/>
    </ligand>
</feature>
<name>A0A8J4MUF1_SPHME</name>
<evidence type="ECO:0000259" key="9">
    <source>
        <dbReference type="SMART" id="SM00085"/>
    </source>
</evidence>
<feature type="disulfide bond" evidence="6">
    <location>
        <begin position="72"/>
        <end position="112"/>
    </location>
</feature>
<dbReference type="GO" id="GO:0005509">
    <property type="term" value="F:calcium ion binding"/>
    <property type="evidence" value="ECO:0007669"/>
    <property type="project" value="InterPro"/>
</dbReference>
<dbReference type="GO" id="GO:0050482">
    <property type="term" value="P:arachidonate secretion"/>
    <property type="evidence" value="ECO:0007669"/>
    <property type="project" value="InterPro"/>
</dbReference>
<dbReference type="EMBL" id="VUKU01006026">
    <property type="protein sequence ID" value="KAF1449842.1"/>
    <property type="molecule type" value="Genomic_DNA"/>
</dbReference>
<keyword evidence="5" id="KW-0106">Calcium</keyword>
<evidence type="ECO:0000256" key="4">
    <source>
        <dbReference type="PIRSR" id="PIRSR601211-1"/>
    </source>
</evidence>
<dbReference type="CDD" id="cd00125">
    <property type="entry name" value="PLA2c"/>
    <property type="match status" value="1"/>
</dbReference>
<keyword evidence="3 6" id="KW-1015">Disulfide bond</keyword>
<organism evidence="10 11">
    <name type="scientific">Spheniscus mendiculus</name>
    <name type="common">Galapagos penguin</name>
    <dbReference type="NCBI Taxonomy" id="156760"/>
    <lineage>
        <taxon>Eukaryota</taxon>
        <taxon>Metazoa</taxon>
        <taxon>Chordata</taxon>
        <taxon>Craniata</taxon>
        <taxon>Vertebrata</taxon>
        <taxon>Euteleostomi</taxon>
        <taxon>Archelosauria</taxon>
        <taxon>Archosauria</taxon>
        <taxon>Dinosauria</taxon>
        <taxon>Saurischia</taxon>
        <taxon>Theropoda</taxon>
        <taxon>Coelurosauria</taxon>
        <taxon>Aves</taxon>
        <taxon>Neognathae</taxon>
        <taxon>Neoaves</taxon>
        <taxon>Aequornithes</taxon>
        <taxon>Sphenisciformes</taxon>
        <taxon>Spheniscidae</taxon>
        <taxon>Spheniscus</taxon>
    </lineage>
</organism>
<dbReference type="PANTHER" id="PTHR11716">
    <property type="entry name" value="PHOSPHOLIPASE A2 FAMILY MEMBER"/>
    <property type="match status" value="1"/>
</dbReference>
<dbReference type="SMART" id="SM00085">
    <property type="entry name" value="PA2c"/>
    <property type="match status" value="1"/>
</dbReference>
<dbReference type="GO" id="GO:0006644">
    <property type="term" value="P:phospholipid metabolic process"/>
    <property type="evidence" value="ECO:0007669"/>
    <property type="project" value="InterPro"/>
</dbReference>
<feature type="disulfide bond" evidence="6">
    <location>
        <begin position="81"/>
        <end position="105"/>
    </location>
</feature>
<comment type="caution">
    <text evidence="10">The sequence shown here is derived from an EMBL/GenBank/DDBJ whole genome shotgun (WGS) entry which is preliminary data.</text>
</comment>
<keyword evidence="5" id="KW-0479">Metal-binding</keyword>
<feature type="disulfide bond" evidence="6">
    <location>
        <begin position="99"/>
        <end position="110"/>
    </location>
</feature>
<dbReference type="GO" id="GO:0016042">
    <property type="term" value="P:lipid catabolic process"/>
    <property type="evidence" value="ECO:0007669"/>
    <property type="project" value="InterPro"/>
</dbReference>
<feature type="disulfide bond" evidence="6">
    <location>
        <begin position="50"/>
        <end position="66"/>
    </location>
</feature>
<evidence type="ECO:0000256" key="2">
    <source>
        <dbReference type="ARBA" id="ARBA00022525"/>
    </source>
</evidence>
<dbReference type="AlphaFoldDB" id="A0A8J4MUF1"/>
<dbReference type="PANTHER" id="PTHR11716:SF9">
    <property type="entry name" value="PHOSPHOLIPASE A2, MEMBRANE ASSOCIATED"/>
    <property type="match status" value="1"/>
</dbReference>
<dbReference type="InterPro" id="IPR036444">
    <property type="entry name" value="PLipase_A2_dom_sf"/>
</dbReference>
<evidence type="ECO:0000256" key="1">
    <source>
        <dbReference type="ARBA" id="ARBA00004613"/>
    </source>
</evidence>
<gene>
    <name evidence="10" type="ORF">FQV24_0009089</name>
</gene>
<evidence type="ECO:0000256" key="7">
    <source>
        <dbReference type="RuleBase" id="RU003654"/>
    </source>
</evidence>
<feature type="domain" description="Phospholipase A2-like central" evidence="9">
    <location>
        <begin position="23"/>
        <end position="140"/>
    </location>
</feature>
<feature type="binding site" evidence="5">
    <location>
        <position position="51"/>
    </location>
    <ligand>
        <name>Ca(2+)</name>
        <dbReference type="ChEBI" id="CHEBI:29108"/>
    </ligand>
</feature>
<dbReference type="InterPro" id="IPR033113">
    <property type="entry name" value="PLA2_histidine"/>
</dbReference>
<dbReference type="GO" id="GO:0042130">
    <property type="term" value="P:negative regulation of T cell proliferation"/>
    <property type="evidence" value="ECO:0007669"/>
    <property type="project" value="TreeGrafter"/>
</dbReference>
<feature type="signal peptide" evidence="8">
    <location>
        <begin position="1"/>
        <end position="22"/>
    </location>
</feature>
<dbReference type="GO" id="GO:0005543">
    <property type="term" value="F:phospholipid binding"/>
    <property type="evidence" value="ECO:0007669"/>
    <property type="project" value="TreeGrafter"/>
</dbReference>
<feature type="active site" evidence="4">
    <location>
        <position position="69"/>
    </location>
</feature>
<dbReference type="SUPFAM" id="SSF48619">
    <property type="entry name" value="Phospholipase A2, PLA2"/>
    <property type="match status" value="1"/>
</dbReference>
<dbReference type="PRINTS" id="PR00389">
    <property type="entry name" value="PHPHLIPASEA2"/>
</dbReference>
<feature type="chain" id="PRO_5035246554" evidence="8">
    <location>
        <begin position="23"/>
        <end position="140"/>
    </location>
</feature>
<comment type="subcellular location">
    <subcellularLocation>
        <location evidence="1">Secreted</location>
    </subcellularLocation>
</comment>
<evidence type="ECO:0000256" key="5">
    <source>
        <dbReference type="PIRSR" id="PIRSR601211-2"/>
    </source>
</evidence>
<protein>
    <submittedName>
        <fullName evidence="10">Phospholipase A2 crotoxin basic chain CBa2</fullName>
    </submittedName>
</protein>
<feature type="disulfide bond" evidence="6">
    <location>
        <begin position="65"/>
        <end position="119"/>
    </location>
</feature>